<organism evidence="2 3">
    <name type="scientific">Candidatus Eisenbergiella merdigallinarum</name>
    <dbReference type="NCBI Taxonomy" id="2838552"/>
    <lineage>
        <taxon>Bacteria</taxon>
        <taxon>Bacillati</taxon>
        <taxon>Bacillota</taxon>
        <taxon>Clostridia</taxon>
        <taxon>Lachnospirales</taxon>
        <taxon>Lachnospiraceae</taxon>
        <taxon>Eisenbergiella</taxon>
    </lineage>
</organism>
<feature type="transmembrane region" description="Helical" evidence="1">
    <location>
        <begin position="36"/>
        <end position="56"/>
    </location>
</feature>
<evidence type="ECO:0008006" key="4">
    <source>
        <dbReference type="Google" id="ProtNLM"/>
    </source>
</evidence>
<evidence type="ECO:0000313" key="2">
    <source>
        <dbReference type="EMBL" id="HJB92173.1"/>
    </source>
</evidence>
<reference evidence="2" key="1">
    <citation type="journal article" date="2021" name="PeerJ">
        <title>Extensive microbial diversity within the chicken gut microbiome revealed by metagenomics and culture.</title>
        <authorList>
            <person name="Gilroy R."/>
            <person name="Ravi A."/>
            <person name="Getino M."/>
            <person name="Pursley I."/>
            <person name="Horton D.L."/>
            <person name="Alikhan N.F."/>
            <person name="Baker D."/>
            <person name="Gharbi K."/>
            <person name="Hall N."/>
            <person name="Watson M."/>
            <person name="Adriaenssens E.M."/>
            <person name="Foster-Nyarko E."/>
            <person name="Jarju S."/>
            <person name="Secka A."/>
            <person name="Antonio M."/>
            <person name="Oren A."/>
            <person name="Chaudhuri R.R."/>
            <person name="La Ragione R."/>
            <person name="Hildebrand F."/>
            <person name="Pallen M.J."/>
        </authorList>
    </citation>
    <scope>NUCLEOTIDE SEQUENCE</scope>
    <source>
        <strain evidence="2">USAMLcec3-2134</strain>
    </source>
</reference>
<keyword evidence="1" id="KW-1133">Transmembrane helix</keyword>
<comment type="caution">
    <text evidence="2">The sequence shown here is derived from an EMBL/GenBank/DDBJ whole genome shotgun (WGS) entry which is preliminary data.</text>
</comment>
<reference evidence="2" key="2">
    <citation type="submission" date="2021-04" db="EMBL/GenBank/DDBJ databases">
        <authorList>
            <person name="Gilroy R."/>
        </authorList>
    </citation>
    <scope>NUCLEOTIDE SEQUENCE</scope>
    <source>
        <strain evidence="2">USAMLcec3-2134</strain>
    </source>
</reference>
<sequence length="229" mass="25798">MAAGNSVNDEIKEQRQKLKGKSLKEKFAYFWEYYKIHTLITVLVLIFGGNFIYTLATRKDIVMEAAFVNMVLADDLDTEQAETGFVSWAGIDGDECEAVLDTGIYINYDGGDEYTAVNIQKIMAMVSARALDAIITDDSYLEQTADEGYFADLSEVLPAEMLASLEEQDRLLYRDIPEDDKGEIPIAVDVRNSSFFLSNEVPAWFCIVSNAEHPDNGVKFLEYMTMELE</sequence>
<proteinExistence type="predicted"/>
<keyword evidence="1" id="KW-0472">Membrane</keyword>
<gene>
    <name evidence="2" type="ORF">H9763_12015</name>
</gene>
<evidence type="ECO:0000313" key="3">
    <source>
        <dbReference type="Proteomes" id="UP000886883"/>
    </source>
</evidence>
<dbReference type="AlphaFoldDB" id="A0A9D2MSG7"/>
<accession>A0A9D2MSG7</accession>
<dbReference type="EMBL" id="DWXE01000044">
    <property type="protein sequence ID" value="HJB92173.1"/>
    <property type="molecule type" value="Genomic_DNA"/>
</dbReference>
<dbReference type="Proteomes" id="UP000886883">
    <property type="component" value="Unassembled WGS sequence"/>
</dbReference>
<protein>
    <recommendedName>
        <fullName evidence="4">Extracellular solute-binding protein</fullName>
    </recommendedName>
</protein>
<dbReference type="Gene3D" id="3.40.190.10">
    <property type="entry name" value="Periplasmic binding protein-like II"/>
    <property type="match status" value="1"/>
</dbReference>
<keyword evidence="1" id="KW-0812">Transmembrane</keyword>
<evidence type="ECO:0000256" key="1">
    <source>
        <dbReference type="SAM" id="Phobius"/>
    </source>
</evidence>
<name>A0A9D2MSG7_9FIRM</name>